<dbReference type="EMBL" id="CP019471">
    <property type="protein sequence ID" value="UQC73735.1"/>
    <property type="molecule type" value="Genomic_DNA"/>
</dbReference>
<protein>
    <submittedName>
        <fullName evidence="1">Uncharacterized protein</fullName>
    </submittedName>
</protein>
<gene>
    <name evidence="1" type="ORF">CLUP02_00381</name>
</gene>
<reference evidence="1" key="1">
    <citation type="journal article" date="2021" name="Mol. Plant Microbe Interact.">
        <title>Complete Genome Sequence of the Plant-Pathogenic Fungus Colletotrichum lupini.</title>
        <authorList>
            <person name="Baroncelli R."/>
            <person name="Pensec F."/>
            <person name="Da Lio D."/>
            <person name="Boufleur T."/>
            <person name="Vicente I."/>
            <person name="Sarrocco S."/>
            <person name="Picot A."/>
            <person name="Baraldi E."/>
            <person name="Sukno S."/>
            <person name="Thon M."/>
            <person name="Le Floch G."/>
        </authorList>
    </citation>
    <scope>NUCLEOTIDE SEQUENCE</scope>
    <source>
        <strain evidence="1">IMI 504893</strain>
    </source>
</reference>
<dbReference type="RefSeq" id="XP_049135388.1">
    <property type="nucleotide sequence ID" value="XM_049279431.1"/>
</dbReference>
<proteinExistence type="predicted"/>
<name>A0A9Q8SAY5_9PEZI</name>
<evidence type="ECO:0000313" key="2">
    <source>
        <dbReference type="Proteomes" id="UP000830671"/>
    </source>
</evidence>
<dbReference type="KEGG" id="clup:CLUP02_00381"/>
<organism evidence="1 2">
    <name type="scientific">Colletotrichum lupini</name>
    <dbReference type="NCBI Taxonomy" id="145971"/>
    <lineage>
        <taxon>Eukaryota</taxon>
        <taxon>Fungi</taxon>
        <taxon>Dikarya</taxon>
        <taxon>Ascomycota</taxon>
        <taxon>Pezizomycotina</taxon>
        <taxon>Sordariomycetes</taxon>
        <taxon>Hypocreomycetidae</taxon>
        <taxon>Glomerellales</taxon>
        <taxon>Glomerellaceae</taxon>
        <taxon>Colletotrichum</taxon>
        <taxon>Colletotrichum acutatum species complex</taxon>
    </lineage>
</organism>
<dbReference type="Proteomes" id="UP000830671">
    <property type="component" value="Chromosome 1"/>
</dbReference>
<sequence>MKDQVDVCDFCLLRNSYEVGGRIVDGNSLGVSCDDGPFLFLFHYVFCHTTCFFHVKPANIIPPPSLPLLPPPPPLRPAKKSTAAEPNFHRDFSSAKPCSGPVLLFGPFPTRSSHLVSSHPNVSRVLPLPLLPFDPPETSKLFEPFRSCCQGPTEAMFEIEVRTNGTEYTPSIRLQPVARLPILAYCATGTPLCRTSQPDSNSVIRYLEVYITVKERRMKRTSNIRLEFSIYTANVCAGADLESSDYAAYQALSFPLWSFSILSKKNQPSCFKAL</sequence>
<dbReference type="GeneID" id="73334441"/>
<accession>A0A9Q8SAY5</accession>
<evidence type="ECO:0000313" key="1">
    <source>
        <dbReference type="EMBL" id="UQC73735.1"/>
    </source>
</evidence>
<keyword evidence="2" id="KW-1185">Reference proteome</keyword>
<dbReference type="AlphaFoldDB" id="A0A9Q8SAY5"/>